<gene>
    <name evidence="2" type="ORF">EHT87_09880</name>
</gene>
<comment type="caution">
    <text evidence="2">The sequence shown here is derived from an EMBL/GenBank/DDBJ whole genome shotgun (WGS) entry which is preliminary data.</text>
</comment>
<name>A0A3P1CNG3_9BACT</name>
<dbReference type="PANTHER" id="PTHR36453">
    <property type="entry name" value="SECRETED PROTEIN-RELATED"/>
    <property type="match status" value="1"/>
</dbReference>
<keyword evidence="3" id="KW-1185">Reference proteome</keyword>
<dbReference type="Proteomes" id="UP000274271">
    <property type="component" value="Unassembled WGS sequence"/>
</dbReference>
<dbReference type="RefSeq" id="WP_124906466.1">
    <property type="nucleotide sequence ID" value="NZ_RQJP01000002.1"/>
</dbReference>
<reference evidence="2 3" key="1">
    <citation type="submission" date="2018-11" db="EMBL/GenBank/DDBJ databases">
        <authorList>
            <person name="Zhou Z."/>
            <person name="Wang G."/>
        </authorList>
    </citation>
    <scope>NUCLEOTIDE SEQUENCE [LARGE SCALE GENOMIC DNA]</scope>
    <source>
        <strain evidence="2 3">KCTC42998</strain>
    </source>
</reference>
<evidence type="ECO:0000313" key="3">
    <source>
        <dbReference type="Proteomes" id="UP000274271"/>
    </source>
</evidence>
<feature type="domain" description="GH141-like insertion" evidence="1">
    <location>
        <begin position="136"/>
        <end position="274"/>
    </location>
</feature>
<dbReference type="SUPFAM" id="SSF51126">
    <property type="entry name" value="Pectin lyase-like"/>
    <property type="match status" value="1"/>
</dbReference>
<sequence>MDNAFISARFYRAAGLVFFGLAVCLTTVATPIQHKFYVSPQGTDAGAGTLKKPFRTIQRAQQEVRRYTSAQTGDVVIYLMDGTYPLAEPLRFSTADGGQGSGRVIYQAYPNAKPVLTGGQRITGWVPDRNGIFKASVKGLDFRQLYVNDRRAIRARKPDAGAYYRLSGWDVRSRSLMMKAHYVDAWKAFDQVEAVVQMFWADTYVHLKAFEKFRGGPDMAYVSIRDHEAAILFPRPYPYKQDDAAFHFENAYEFVNQPGEWYLDRVSEMLFYQPEKYQNIQDLTLMAPVTETLLQIEGTLDAPVRNLHFIGLTFEHSNWNRPSSDGYINSQAGMYSLTADTANNQTVRRPASAIRVSNATAVVFEKNTFQHLGATAVDLESGTQACRLVGNLIRDCSGTGVMIGAFTKEKDGEFHLEPYHPTDRREICTNDEVMNNYITRVGQDYYGTCGIAAGYPAGLKIEHNVIRDLPYSGISLGFGWTGKENAMRDNRIAFNDISHVMNLLCDGGAIYTLSRQPGTQISDNYIHDIQRSKWAGSWPIAAIYLDQASGGSPEKPLLIEHNTFLITDPLVRPFNLNMEGRVQFSNNGTDRAEVIKNAGIQENYKPFIDLLLQQGPVPDNRAKR</sequence>
<dbReference type="EMBL" id="RQJP01000002">
    <property type="protein sequence ID" value="RRB14867.1"/>
    <property type="molecule type" value="Genomic_DNA"/>
</dbReference>
<dbReference type="InterPro" id="IPR048482">
    <property type="entry name" value="GH141_ins"/>
</dbReference>
<proteinExistence type="predicted"/>
<dbReference type="AlphaFoldDB" id="A0A3P1CNG3"/>
<dbReference type="Gene3D" id="2.160.20.10">
    <property type="entry name" value="Single-stranded right-handed beta-helix, Pectin lyase-like"/>
    <property type="match status" value="2"/>
</dbReference>
<dbReference type="InterPro" id="IPR006626">
    <property type="entry name" value="PbH1"/>
</dbReference>
<dbReference type="SMART" id="SM00710">
    <property type="entry name" value="PbH1"/>
    <property type="match status" value="5"/>
</dbReference>
<evidence type="ECO:0000313" key="2">
    <source>
        <dbReference type="EMBL" id="RRB14867.1"/>
    </source>
</evidence>
<dbReference type="InterPro" id="IPR012334">
    <property type="entry name" value="Pectin_lyas_fold"/>
</dbReference>
<dbReference type="OrthoDB" id="9808066at2"/>
<evidence type="ECO:0000259" key="1">
    <source>
        <dbReference type="Pfam" id="PF21231"/>
    </source>
</evidence>
<dbReference type="Pfam" id="PF21231">
    <property type="entry name" value="GH141_M"/>
    <property type="match status" value="1"/>
</dbReference>
<organism evidence="2 3">
    <name type="scientific">Larkinella knui</name>
    <dbReference type="NCBI Taxonomy" id="2025310"/>
    <lineage>
        <taxon>Bacteria</taxon>
        <taxon>Pseudomonadati</taxon>
        <taxon>Bacteroidota</taxon>
        <taxon>Cytophagia</taxon>
        <taxon>Cytophagales</taxon>
        <taxon>Spirosomataceae</taxon>
        <taxon>Larkinella</taxon>
    </lineage>
</organism>
<accession>A0A3P1CNG3</accession>
<dbReference type="PANTHER" id="PTHR36453:SF1">
    <property type="entry name" value="RIGHT HANDED BETA HELIX DOMAIN-CONTAINING PROTEIN"/>
    <property type="match status" value="1"/>
</dbReference>
<dbReference type="InterPro" id="IPR011050">
    <property type="entry name" value="Pectin_lyase_fold/virulence"/>
</dbReference>
<protein>
    <submittedName>
        <fullName evidence="2">Right-handed parallel beta-helix repeat-containing protein</fullName>
    </submittedName>
</protein>